<feature type="transmembrane region" description="Helical" evidence="7">
    <location>
        <begin position="113"/>
        <end position="129"/>
    </location>
</feature>
<dbReference type="InterPro" id="IPR006726">
    <property type="entry name" value="PHBA_efflux_AaeB/fusaric-R"/>
</dbReference>
<keyword evidence="3" id="KW-1003">Cell membrane</keyword>
<dbReference type="PATRIC" id="fig|158500.4.peg.270"/>
<keyword evidence="4 7" id="KW-0812">Transmembrane</keyword>
<feature type="transmembrane region" description="Helical" evidence="7">
    <location>
        <begin position="474"/>
        <end position="494"/>
    </location>
</feature>
<organism evidence="8 9">
    <name type="scientific">Novosphingobium resinovorum</name>
    <dbReference type="NCBI Taxonomy" id="158500"/>
    <lineage>
        <taxon>Bacteria</taxon>
        <taxon>Pseudomonadati</taxon>
        <taxon>Pseudomonadota</taxon>
        <taxon>Alphaproteobacteria</taxon>
        <taxon>Sphingomonadales</taxon>
        <taxon>Sphingomonadaceae</taxon>
        <taxon>Novosphingobium</taxon>
    </lineage>
</organism>
<comment type="subcellular location">
    <subcellularLocation>
        <location evidence="1">Cell membrane</location>
        <topology evidence="1">Multi-pass membrane protein</topology>
    </subcellularLocation>
</comment>
<dbReference type="STRING" id="158500.BES08_01380"/>
<feature type="transmembrane region" description="Helical" evidence="7">
    <location>
        <begin position="421"/>
        <end position="443"/>
    </location>
</feature>
<dbReference type="EMBL" id="JFYZ01000001">
    <property type="protein sequence ID" value="EZP84507.1"/>
    <property type="molecule type" value="Genomic_DNA"/>
</dbReference>
<feature type="transmembrane region" description="Helical" evidence="7">
    <location>
        <begin position="149"/>
        <end position="171"/>
    </location>
</feature>
<proteinExistence type="predicted"/>
<feature type="transmembrane region" description="Helical" evidence="7">
    <location>
        <begin position="12"/>
        <end position="34"/>
    </location>
</feature>
<evidence type="ECO:0000313" key="9">
    <source>
        <dbReference type="Proteomes" id="UP000024329"/>
    </source>
</evidence>
<feature type="transmembrane region" description="Helical" evidence="7">
    <location>
        <begin position="65"/>
        <end position="82"/>
    </location>
</feature>
<evidence type="ECO:0000256" key="4">
    <source>
        <dbReference type="ARBA" id="ARBA00022692"/>
    </source>
</evidence>
<dbReference type="AlphaFoldDB" id="A0A031K7B2"/>
<dbReference type="Pfam" id="PF04632">
    <property type="entry name" value="FUSC"/>
    <property type="match status" value="1"/>
</dbReference>
<dbReference type="RefSeq" id="WP_036522562.1">
    <property type="nucleotide sequence ID" value="NZ_JFYZ01000001.1"/>
</dbReference>
<dbReference type="Proteomes" id="UP000024329">
    <property type="component" value="Unassembled WGS sequence"/>
</dbReference>
<evidence type="ECO:0000256" key="2">
    <source>
        <dbReference type="ARBA" id="ARBA00022448"/>
    </source>
</evidence>
<dbReference type="eggNOG" id="COG1289">
    <property type="taxonomic scope" value="Bacteria"/>
</dbReference>
<accession>A0A031K7B2</accession>
<evidence type="ECO:0000256" key="6">
    <source>
        <dbReference type="ARBA" id="ARBA00023136"/>
    </source>
</evidence>
<keyword evidence="6 7" id="KW-0472">Membrane</keyword>
<dbReference type="PANTHER" id="PTHR30509">
    <property type="entry name" value="P-HYDROXYBENZOIC ACID EFFLUX PUMP SUBUNIT-RELATED"/>
    <property type="match status" value="1"/>
</dbReference>
<feature type="transmembrane region" description="Helical" evidence="7">
    <location>
        <begin position="88"/>
        <end position="106"/>
    </location>
</feature>
<dbReference type="GO" id="GO:0005886">
    <property type="term" value="C:plasma membrane"/>
    <property type="evidence" value="ECO:0007669"/>
    <property type="project" value="UniProtKB-SubCell"/>
</dbReference>
<feature type="transmembrane region" description="Helical" evidence="7">
    <location>
        <begin position="40"/>
        <end position="58"/>
    </location>
</feature>
<feature type="transmembrane region" description="Helical" evidence="7">
    <location>
        <begin position="397"/>
        <end position="414"/>
    </location>
</feature>
<comment type="caution">
    <text evidence="8">The sequence shown here is derived from an EMBL/GenBank/DDBJ whole genome shotgun (WGS) entry which is preliminary data.</text>
</comment>
<sequence length="684" mass="74604">MNRPIFARWGVPAAIFSIKAFLAAILAAYISFSIGLERPYWAFLTAYIVAAPLAGAVVSKALFRVIGTFVGATASVLMVPPLAHSPELLTLALASWLALCVFVSLLDRTPRGYMFVLAGYTACLIVLPTVETPDLIFEDAALRVQEITIGILCGSLIHGIVLPGSVSTFLLGRVAMMLRDAERWSRDSLELEPDPSIEAEKRRLAQDVTELHQLSIHLPFETSRLAPRVRTVRALQDQLSLLMPLGAAVSDRIGALREHDAMSEEAEALLADTRDWLSRIEASREEREQVGADLKARCAALEPRIDAASGWDDMLVLSLGSRLSSLIEAHLDCRDLAEQLGTRNRKPVSARIPPLLEGRRNREVHRDYRGALRGAAGAALTIILGCTLWIGSGWNDGATAVMLAGVFLALFSASDNPLLPLWMFFNGTLIATILGMIYAFGILPRIDGFPMLAMTLAPPLLVLGSLMHSPRYAGVALPALLGMGSPFIIAEQYSDNFATFANGSLAQLLGTLFAIMMARLLQTAGLESAIRRTLRAGWRDIAERANLYGPPDVRGWINRMLDRIALLNPRLALSGKQPGAPLYDVLRDLRTGVAIGELRELRLDLPPARSAPLTSVLADVADYYRRLEPEHRPPAAPELLADIDAALHVFTRDEDRSVRRKAALALVSLRRNIFPEAAALKGQP</sequence>
<dbReference type="GO" id="GO:0022857">
    <property type="term" value="F:transmembrane transporter activity"/>
    <property type="evidence" value="ECO:0007669"/>
    <property type="project" value="InterPro"/>
</dbReference>
<evidence type="ECO:0000256" key="5">
    <source>
        <dbReference type="ARBA" id="ARBA00022989"/>
    </source>
</evidence>
<evidence type="ECO:0000313" key="8">
    <source>
        <dbReference type="EMBL" id="EZP84507.1"/>
    </source>
</evidence>
<protein>
    <submittedName>
        <fullName evidence="8">Putative membrane protein</fullName>
    </submittedName>
</protein>
<evidence type="ECO:0000256" key="7">
    <source>
        <dbReference type="SAM" id="Phobius"/>
    </source>
</evidence>
<feature type="transmembrane region" description="Helical" evidence="7">
    <location>
        <begin position="500"/>
        <end position="521"/>
    </location>
</feature>
<name>A0A031K7B2_9SPHN</name>
<keyword evidence="2" id="KW-0813">Transport</keyword>
<evidence type="ECO:0000256" key="3">
    <source>
        <dbReference type="ARBA" id="ARBA00022475"/>
    </source>
</evidence>
<evidence type="ECO:0000256" key="1">
    <source>
        <dbReference type="ARBA" id="ARBA00004651"/>
    </source>
</evidence>
<reference evidence="8 9" key="1">
    <citation type="submission" date="2014-03" db="EMBL/GenBank/DDBJ databases">
        <title>Whole genome sequence of Novosphingobium resinovorum KF1.</title>
        <authorList>
            <person name="Gan H.M."/>
            <person name="Gan H.Y."/>
            <person name="Chew T.H."/>
            <person name="Savka M.A."/>
        </authorList>
    </citation>
    <scope>NUCLEOTIDE SEQUENCE [LARGE SCALE GENOMIC DNA]</scope>
    <source>
        <strain evidence="8 9">KF1</strain>
    </source>
</reference>
<gene>
    <name evidence="8" type="ORF">BV97_00262</name>
</gene>
<keyword evidence="5 7" id="KW-1133">Transmembrane helix</keyword>
<feature type="transmembrane region" description="Helical" evidence="7">
    <location>
        <begin position="370"/>
        <end position="391"/>
    </location>
</feature>
<dbReference type="PANTHER" id="PTHR30509:SF9">
    <property type="entry name" value="MULTIDRUG RESISTANCE PROTEIN MDTO"/>
    <property type="match status" value="1"/>
</dbReference>